<evidence type="ECO:0000313" key="1">
    <source>
        <dbReference type="EMBL" id="ORC90099.1"/>
    </source>
</evidence>
<keyword evidence="2" id="KW-1185">Reference proteome</keyword>
<dbReference type="Proteomes" id="UP000192257">
    <property type="component" value="Unassembled WGS sequence"/>
</dbReference>
<organism evidence="1 2">
    <name type="scientific">Trypanosoma theileri</name>
    <dbReference type="NCBI Taxonomy" id="67003"/>
    <lineage>
        <taxon>Eukaryota</taxon>
        <taxon>Discoba</taxon>
        <taxon>Euglenozoa</taxon>
        <taxon>Kinetoplastea</taxon>
        <taxon>Metakinetoplastina</taxon>
        <taxon>Trypanosomatida</taxon>
        <taxon>Trypanosomatidae</taxon>
        <taxon>Trypanosoma</taxon>
    </lineage>
</organism>
<dbReference type="AlphaFoldDB" id="A0A1X0P0R9"/>
<reference evidence="1 2" key="1">
    <citation type="submission" date="2017-03" db="EMBL/GenBank/DDBJ databases">
        <title>An alternative strategy for trypanosome survival in the mammalian bloodstream revealed through genome and transcriptome analysis of the ubiquitous bovine parasite Trypanosoma (Megatrypanum) theileri.</title>
        <authorList>
            <person name="Kelly S."/>
            <person name="Ivens A."/>
            <person name="Mott A."/>
            <person name="O'Neill E."/>
            <person name="Emms D."/>
            <person name="Macleod O."/>
            <person name="Voorheis P."/>
            <person name="Matthews J."/>
            <person name="Matthews K."/>
            <person name="Carrington M."/>
        </authorList>
    </citation>
    <scope>NUCLEOTIDE SEQUENCE [LARGE SCALE GENOMIC DNA]</scope>
    <source>
        <strain evidence="1">Edinburgh</strain>
    </source>
</reference>
<dbReference type="GeneID" id="39984168"/>
<sequence>MTNIESQTSLNARLRSLIPSLQEDPTEDVITTILLRCCQQWGITTESELLLLLVSDAAFVRRRLLTVLSQEHRQQAFWRPADVQRLIEKVLLVISRHHISQKLLSTSVKVERGNDIALASKSVADMLLPVPDSEGSISTSSLHSNPCFFTTGCPSLDLLLAGVSGGSGKNDCEKDSNNNNAFEGGFRAGLLTEVYGEAGSGKTQLVLQSLFHCVARQQCEQCYLNRIQKNSTDESTSGVAALYIVSEDFPASRLNSLAAGALEREKERAIRTVSHLPSSTVAHFKLYLDETINVRSVMAGMHIRRIAGLKDLLQMLRDGTLSNAFHMLGNRGLVVVDSIAGAAVTTTGEGVDMSVVSSSAAEVLAVGSLLKAFAVQYGAAVVVTNQVRAQLSSSSSTNNTTTISTTTTTTTTTAAFSTAYSSSAAVVPALGLSWSLAPHVRVQLRRSATSAAAPVGTHASSAVMTAERRLTVLSGPANPPVYGVYTITTDGIRCDS</sequence>
<dbReference type="Gene3D" id="3.40.50.300">
    <property type="entry name" value="P-loop containing nucleotide triphosphate hydrolases"/>
    <property type="match status" value="1"/>
</dbReference>
<protein>
    <submittedName>
        <fullName evidence="1">DNA repair protein</fullName>
    </submittedName>
</protein>
<dbReference type="GO" id="GO:0045003">
    <property type="term" value="P:double-strand break repair via synthesis-dependent strand annealing"/>
    <property type="evidence" value="ECO:0007669"/>
    <property type="project" value="TreeGrafter"/>
</dbReference>
<accession>A0A1X0P0R9</accession>
<dbReference type="GO" id="GO:0033065">
    <property type="term" value="C:Rad51C-XRCC3 complex"/>
    <property type="evidence" value="ECO:0007669"/>
    <property type="project" value="TreeGrafter"/>
</dbReference>
<dbReference type="GO" id="GO:0000722">
    <property type="term" value="P:telomere maintenance via recombination"/>
    <property type="evidence" value="ECO:0007669"/>
    <property type="project" value="TreeGrafter"/>
</dbReference>
<dbReference type="EMBL" id="NBCO01000009">
    <property type="protein sequence ID" value="ORC90099.1"/>
    <property type="molecule type" value="Genomic_DNA"/>
</dbReference>
<dbReference type="GO" id="GO:0090656">
    <property type="term" value="P:t-circle formation"/>
    <property type="evidence" value="ECO:0007669"/>
    <property type="project" value="TreeGrafter"/>
</dbReference>
<dbReference type="PANTHER" id="PTHR46487">
    <property type="entry name" value="DNA REPAIR PROTEIN XRCC3"/>
    <property type="match status" value="1"/>
</dbReference>
<name>A0A1X0P0R9_9TRYP</name>
<dbReference type="GO" id="GO:0000400">
    <property type="term" value="F:four-way junction DNA binding"/>
    <property type="evidence" value="ECO:0007669"/>
    <property type="project" value="TreeGrafter"/>
</dbReference>
<dbReference type="GO" id="GO:0005657">
    <property type="term" value="C:replication fork"/>
    <property type="evidence" value="ECO:0007669"/>
    <property type="project" value="TreeGrafter"/>
</dbReference>
<dbReference type="GO" id="GO:0071140">
    <property type="term" value="P:resolution of mitotic recombination intermediates"/>
    <property type="evidence" value="ECO:0007669"/>
    <property type="project" value="TreeGrafter"/>
</dbReference>
<dbReference type="PANTHER" id="PTHR46487:SF1">
    <property type="entry name" value="DNA REPAIR PROTEIN XRCC3"/>
    <property type="match status" value="1"/>
</dbReference>
<comment type="caution">
    <text evidence="1">The sequence shown here is derived from an EMBL/GenBank/DDBJ whole genome shotgun (WGS) entry which is preliminary data.</text>
</comment>
<dbReference type="RefSeq" id="XP_028884165.1">
    <property type="nucleotide sequence ID" value="XM_029024388.1"/>
</dbReference>
<gene>
    <name evidence="1" type="ORF">TM35_000091490</name>
</gene>
<proteinExistence type="predicted"/>
<dbReference type="VEuPathDB" id="TriTrypDB:TM35_000091490"/>
<evidence type="ECO:0000313" key="2">
    <source>
        <dbReference type="Proteomes" id="UP000192257"/>
    </source>
</evidence>
<dbReference type="OrthoDB" id="1861185at2759"/>
<dbReference type="SUPFAM" id="SSF52540">
    <property type="entry name" value="P-loop containing nucleoside triphosphate hydrolases"/>
    <property type="match status" value="1"/>
</dbReference>
<dbReference type="STRING" id="67003.A0A1X0P0R9"/>
<dbReference type="InterPro" id="IPR027417">
    <property type="entry name" value="P-loop_NTPase"/>
</dbReference>